<evidence type="ECO:0000313" key="2">
    <source>
        <dbReference type="Proteomes" id="UP000051020"/>
    </source>
</evidence>
<dbReference type="Pfam" id="PF19157">
    <property type="entry name" value="DUF5839"/>
    <property type="match status" value="1"/>
</dbReference>
<organism evidence="1 2">
    <name type="scientific">Lactiplantibacillus pentosus DSM 20314</name>
    <dbReference type="NCBI Taxonomy" id="1423791"/>
    <lineage>
        <taxon>Bacteria</taxon>
        <taxon>Bacillati</taxon>
        <taxon>Bacillota</taxon>
        <taxon>Bacilli</taxon>
        <taxon>Lactobacillales</taxon>
        <taxon>Lactobacillaceae</taxon>
        <taxon>Lactiplantibacillus</taxon>
    </lineage>
</organism>
<dbReference type="Proteomes" id="UP000051020">
    <property type="component" value="Unassembled WGS sequence"/>
</dbReference>
<reference evidence="1 2" key="1">
    <citation type="journal article" date="2015" name="Genome Announc.">
        <title>Expanding the biotechnology potential of lactobacilli through comparative genomics of 213 strains and associated genera.</title>
        <authorList>
            <person name="Sun Z."/>
            <person name="Harris H.M."/>
            <person name="McCann A."/>
            <person name="Guo C."/>
            <person name="Argimon S."/>
            <person name="Zhang W."/>
            <person name="Yang X."/>
            <person name="Jeffery I.B."/>
            <person name="Cooney J.C."/>
            <person name="Kagawa T.F."/>
            <person name="Liu W."/>
            <person name="Song Y."/>
            <person name="Salvetti E."/>
            <person name="Wrobel A."/>
            <person name="Rasinkangas P."/>
            <person name="Parkhill J."/>
            <person name="Rea M.C."/>
            <person name="O'Sullivan O."/>
            <person name="Ritari J."/>
            <person name="Douillard F.P."/>
            <person name="Paul Ross R."/>
            <person name="Yang R."/>
            <person name="Briner A.E."/>
            <person name="Felis G.E."/>
            <person name="de Vos W.M."/>
            <person name="Barrangou R."/>
            <person name="Klaenhammer T.R."/>
            <person name="Caufield P.W."/>
            <person name="Cui Y."/>
            <person name="Zhang H."/>
            <person name="O'Toole P.W."/>
        </authorList>
    </citation>
    <scope>NUCLEOTIDE SEQUENCE [LARGE SCALE GENOMIC DNA]</scope>
    <source>
        <strain evidence="1 2">DSM 20314</strain>
    </source>
</reference>
<evidence type="ECO:0000313" key="1">
    <source>
        <dbReference type="EMBL" id="KRK18656.1"/>
    </source>
</evidence>
<comment type="caution">
    <text evidence="1">The sequence shown here is derived from an EMBL/GenBank/DDBJ whole genome shotgun (WGS) entry which is preliminary data.</text>
</comment>
<dbReference type="AlphaFoldDB" id="A0A837R3R3"/>
<accession>A0A837R3R3</accession>
<dbReference type="InterPro" id="IPR043895">
    <property type="entry name" value="DUF5839"/>
</dbReference>
<dbReference type="EMBL" id="AZCU01000053">
    <property type="protein sequence ID" value="KRK18656.1"/>
    <property type="molecule type" value="Genomic_DNA"/>
</dbReference>
<name>A0A837R3R3_LACPE</name>
<sequence>MGGINMADNVLMAYHIVHDPDERAKHVLNTKKLYKWRITEKTKGTPVVGNVALVQTQFAKRTPVMIYATKEVANDLSDLQPVKVFTNNRDQETVNQTFDDLMK</sequence>
<gene>
    <name evidence="1" type="ORF">FD24_GL002794</name>
</gene>
<proteinExistence type="predicted"/>
<protein>
    <submittedName>
        <fullName evidence="1">Uncharacterized protein</fullName>
    </submittedName>
</protein>